<name>A0ABR5XVT4_9PROT</name>
<evidence type="ECO:0000313" key="11">
    <source>
        <dbReference type="EMBL" id="KZC96902.1"/>
    </source>
</evidence>
<evidence type="ECO:0000256" key="5">
    <source>
        <dbReference type="ARBA" id="ARBA00022842"/>
    </source>
</evidence>
<dbReference type="GO" id="GO:0003964">
    <property type="term" value="F:RNA-directed DNA polymerase activity"/>
    <property type="evidence" value="ECO:0007669"/>
    <property type="project" value="UniProtKB-KW"/>
</dbReference>
<evidence type="ECO:0000313" key="12">
    <source>
        <dbReference type="Proteomes" id="UP000076167"/>
    </source>
</evidence>
<dbReference type="Pfam" id="PF00078">
    <property type="entry name" value="RVT_1"/>
    <property type="match status" value="1"/>
</dbReference>
<evidence type="ECO:0000256" key="4">
    <source>
        <dbReference type="ARBA" id="ARBA00022723"/>
    </source>
</evidence>
<dbReference type="PANTHER" id="PTHR34047">
    <property type="entry name" value="NUCLEAR INTRON MATURASE 1, MITOCHONDRIAL-RELATED"/>
    <property type="match status" value="1"/>
</dbReference>
<proteinExistence type="inferred from homology"/>
<reference evidence="11 12" key="1">
    <citation type="submission" date="2015-12" db="EMBL/GenBank/DDBJ databases">
        <title>Genome sequence of Thalassospira xiamenensis MCCC 1A03005.</title>
        <authorList>
            <person name="Lu L."/>
            <person name="Lai Q."/>
            <person name="Shao Z."/>
            <person name="Qian P."/>
        </authorList>
    </citation>
    <scope>NUCLEOTIDE SEQUENCE [LARGE SCALE GENOMIC DNA]</scope>
    <source>
        <strain evidence="11 12">MCCC 1A03005</strain>
    </source>
</reference>
<keyword evidence="3" id="KW-0548">Nucleotidyltransferase</keyword>
<dbReference type="NCBIfam" id="NF038237">
    <property type="entry name" value="retron_Ec67_fus"/>
    <property type="match status" value="1"/>
</dbReference>
<evidence type="ECO:0000256" key="6">
    <source>
        <dbReference type="ARBA" id="ARBA00022918"/>
    </source>
</evidence>
<comment type="caution">
    <text evidence="11">The sequence shown here is derived from an EMBL/GenBank/DDBJ whole genome shotgun (WGS) entry which is preliminary data.</text>
</comment>
<comment type="similarity">
    <text evidence="8">Belongs to the bacterial reverse transcriptase family.</text>
</comment>
<evidence type="ECO:0000256" key="3">
    <source>
        <dbReference type="ARBA" id="ARBA00022695"/>
    </source>
</evidence>
<keyword evidence="5" id="KW-0460">Magnesium</keyword>
<keyword evidence="7" id="KW-0051">Antiviral defense</keyword>
<dbReference type="CDD" id="cd03487">
    <property type="entry name" value="RT_Bac_retron_II"/>
    <property type="match status" value="1"/>
</dbReference>
<dbReference type="EMBL" id="LPXL01000061">
    <property type="protein sequence ID" value="KZC96902.1"/>
    <property type="molecule type" value="Genomic_DNA"/>
</dbReference>
<evidence type="ECO:0000256" key="9">
    <source>
        <dbReference type="ARBA" id="ARBA00048173"/>
    </source>
</evidence>
<dbReference type="Proteomes" id="UP000076167">
    <property type="component" value="Unassembled WGS sequence"/>
</dbReference>
<dbReference type="EC" id="2.7.7.49" evidence="1"/>
<dbReference type="SUPFAM" id="SSF56672">
    <property type="entry name" value="DNA/RNA polymerases"/>
    <property type="match status" value="1"/>
</dbReference>
<keyword evidence="2" id="KW-0808">Transferase</keyword>
<dbReference type="PROSITE" id="PS50878">
    <property type="entry name" value="RT_POL"/>
    <property type="match status" value="1"/>
</dbReference>
<keyword evidence="4" id="KW-0479">Metal-binding</keyword>
<evidence type="ECO:0000259" key="10">
    <source>
        <dbReference type="PROSITE" id="PS50878"/>
    </source>
</evidence>
<organism evidence="11 12">
    <name type="scientific">Thalassospira xiamenensis</name>
    <dbReference type="NCBI Taxonomy" id="220697"/>
    <lineage>
        <taxon>Bacteria</taxon>
        <taxon>Pseudomonadati</taxon>
        <taxon>Pseudomonadota</taxon>
        <taxon>Alphaproteobacteria</taxon>
        <taxon>Rhodospirillales</taxon>
        <taxon>Thalassospiraceae</taxon>
        <taxon>Thalassospira</taxon>
    </lineage>
</organism>
<evidence type="ECO:0000256" key="1">
    <source>
        <dbReference type="ARBA" id="ARBA00012493"/>
    </source>
</evidence>
<sequence length="551" mass="62368">MTAIVYKMPKDRKYTTFEIDKKSGGKRTIKAPVAKLKKLQSHLSHVLYQCLSEIEKDRGAKPISFGFRRDRSIAENASRHKRRRWVLNLDLEDFFPSFNFGRVRGFFLKDKAFHLHPEVATTIAQIACDGTALPQGSPCSPVISELIAQILDMRLVRLAKKYSVTYTRYADDITFSTSQKEFPKGLAHVDANDPSIWHLSDELVGEITGSGFVINNTKIRMHFRGSRQMVTGLVVNEKVNIRSDYYRRARAMCDSLFQTGKYFTVTQPPAGEGEEPVPELIDSLSPLEGILGHIYTVTQSEERRSVQEQRQQPRAIRKLYRRFLFYKYFMALKAPLIVTEGKTDPIYLREAIQSRADSHPVLGVLGEDGFNHAVRYFNYEGLAHEIMDLGGGTGDLKSIPLDYLRNLRPSKEAHKPLLHKPMEHPVIIVLDNDEGLASVASTVKKNFGVSINLKSTSDFYNVTDNLYIVKTPENGSNGTCIEDLFPKEWRNYKVNGKKLNTASKIDPLKDLSKEAFAKSVVRPNADSIDFSKFDSLLGRISKAIEHYAAKP</sequence>
<evidence type="ECO:0000256" key="2">
    <source>
        <dbReference type="ARBA" id="ARBA00022679"/>
    </source>
</evidence>
<gene>
    <name evidence="11" type="ORF">AUP40_05580</name>
</gene>
<protein>
    <recommendedName>
        <fullName evidence="1">RNA-directed DNA polymerase</fullName>
        <ecNumber evidence="1">2.7.7.49</ecNumber>
    </recommendedName>
</protein>
<dbReference type="InterPro" id="IPR051083">
    <property type="entry name" value="GrpII_Intron_Splice-Mob/Def"/>
</dbReference>
<evidence type="ECO:0000256" key="8">
    <source>
        <dbReference type="ARBA" id="ARBA00034120"/>
    </source>
</evidence>
<keyword evidence="12" id="KW-1185">Reference proteome</keyword>
<keyword evidence="6 11" id="KW-0695">RNA-directed DNA polymerase</keyword>
<dbReference type="InterPro" id="IPR043502">
    <property type="entry name" value="DNA/RNA_pol_sf"/>
</dbReference>
<comment type="catalytic activity">
    <reaction evidence="9">
        <text>DNA(n) + a 2'-deoxyribonucleoside 5'-triphosphate = DNA(n+1) + diphosphate</text>
        <dbReference type="Rhea" id="RHEA:22508"/>
        <dbReference type="Rhea" id="RHEA-COMP:17339"/>
        <dbReference type="Rhea" id="RHEA-COMP:17340"/>
        <dbReference type="ChEBI" id="CHEBI:33019"/>
        <dbReference type="ChEBI" id="CHEBI:61560"/>
        <dbReference type="ChEBI" id="CHEBI:173112"/>
        <dbReference type="EC" id="2.7.7.49"/>
    </reaction>
</comment>
<dbReference type="InterPro" id="IPR000123">
    <property type="entry name" value="Reverse_transcriptase_msDNA"/>
</dbReference>
<feature type="domain" description="Reverse transcriptase" evidence="10">
    <location>
        <begin position="1"/>
        <end position="235"/>
    </location>
</feature>
<accession>A0ABR5XVT4</accession>
<dbReference type="PANTHER" id="PTHR34047:SF7">
    <property type="entry name" value="RNA-DIRECTED DNA POLYMERASE"/>
    <property type="match status" value="1"/>
</dbReference>
<dbReference type="PRINTS" id="PR00866">
    <property type="entry name" value="RNADNAPOLMS"/>
</dbReference>
<evidence type="ECO:0000256" key="7">
    <source>
        <dbReference type="ARBA" id="ARBA00023118"/>
    </source>
</evidence>
<dbReference type="InterPro" id="IPR000477">
    <property type="entry name" value="RT_dom"/>
</dbReference>
<dbReference type="InterPro" id="IPR053543">
    <property type="entry name" value="Bacterial_RT"/>
</dbReference>